<dbReference type="OrthoDB" id="975181at2759"/>
<dbReference type="InParanoid" id="A0A2I4DU52"/>
<evidence type="ECO:0000313" key="2">
    <source>
        <dbReference type="Proteomes" id="UP000235220"/>
    </source>
</evidence>
<dbReference type="CDD" id="cd06222">
    <property type="entry name" value="RNase_H_like"/>
    <property type="match status" value="1"/>
</dbReference>
<dbReference type="RefSeq" id="XP_018810679.2">
    <property type="nucleotide sequence ID" value="XM_018955134.2"/>
</dbReference>
<dbReference type="AlphaFoldDB" id="A0A2I4DU52"/>
<dbReference type="Pfam" id="PF13456">
    <property type="entry name" value="RVT_3"/>
    <property type="match status" value="1"/>
</dbReference>
<dbReference type="PANTHER" id="PTHR47723">
    <property type="entry name" value="OS05G0353850 PROTEIN"/>
    <property type="match status" value="1"/>
</dbReference>
<evidence type="ECO:0000313" key="3">
    <source>
        <dbReference type="RefSeq" id="XP_018810679.2"/>
    </source>
</evidence>
<reference evidence="3" key="1">
    <citation type="submission" date="2025-08" db="UniProtKB">
        <authorList>
            <consortium name="RefSeq"/>
        </authorList>
    </citation>
    <scope>IDENTIFICATION</scope>
    <source>
        <tissue evidence="3">Leaves</tissue>
    </source>
</reference>
<dbReference type="InterPro" id="IPR053151">
    <property type="entry name" value="RNase_H-like"/>
</dbReference>
<dbReference type="InterPro" id="IPR036397">
    <property type="entry name" value="RNaseH_sf"/>
</dbReference>
<keyword evidence="2" id="KW-1185">Reference proteome</keyword>
<gene>
    <name evidence="3" type="primary">LOC108983489</name>
</gene>
<dbReference type="InterPro" id="IPR002156">
    <property type="entry name" value="RNaseH_domain"/>
</dbReference>
<protein>
    <submittedName>
        <fullName evidence="3">Uncharacterized protein LOC108983489</fullName>
    </submittedName>
</protein>
<dbReference type="Proteomes" id="UP000235220">
    <property type="component" value="Chromosome 15"/>
</dbReference>
<dbReference type="SUPFAM" id="SSF53098">
    <property type="entry name" value="Ribonuclease H-like"/>
    <property type="match status" value="1"/>
</dbReference>
<dbReference type="KEGG" id="jre:108983489"/>
<evidence type="ECO:0000259" key="1">
    <source>
        <dbReference type="Pfam" id="PF13456"/>
    </source>
</evidence>
<accession>A0A2I4DU52</accession>
<name>A0A2I4DU52_JUGRE</name>
<organism evidence="2 3">
    <name type="scientific">Juglans regia</name>
    <name type="common">English walnut</name>
    <dbReference type="NCBI Taxonomy" id="51240"/>
    <lineage>
        <taxon>Eukaryota</taxon>
        <taxon>Viridiplantae</taxon>
        <taxon>Streptophyta</taxon>
        <taxon>Embryophyta</taxon>
        <taxon>Tracheophyta</taxon>
        <taxon>Spermatophyta</taxon>
        <taxon>Magnoliopsida</taxon>
        <taxon>eudicotyledons</taxon>
        <taxon>Gunneridae</taxon>
        <taxon>Pentapetalae</taxon>
        <taxon>rosids</taxon>
        <taxon>fabids</taxon>
        <taxon>Fagales</taxon>
        <taxon>Juglandaceae</taxon>
        <taxon>Juglans</taxon>
    </lineage>
</organism>
<dbReference type="GeneID" id="108983489"/>
<proteinExistence type="predicted"/>
<dbReference type="InterPro" id="IPR012337">
    <property type="entry name" value="RNaseH-like_sf"/>
</dbReference>
<dbReference type="InterPro" id="IPR044730">
    <property type="entry name" value="RNase_H-like_dom_plant"/>
</dbReference>
<dbReference type="GO" id="GO:0003676">
    <property type="term" value="F:nucleic acid binding"/>
    <property type="evidence" value="ECO:0007669"/>
    <property type="project" value="InterPro"/>
</dbReference>
<dbReference type="Gene3D" id="3.30.420.10">
    <property type="entry name" value="Ribonuclease H-like superfamily/Ribonuclease H"/>
    <property type="match status" value="1"/>
</dbReference>
<dbReference type="PANTHER" id="PTHR47723:SF19">
    <property type="entry name" value="POLYNUCLEOTIDYL TRANSFERASE, RIBONUCLEASE H-LIKE SUPERFAMILY PROTEIN"/>
    <property type="match status" value="1"/>
</dbReference>
<feature type="domain" description="RNase H type-1" evidence="1">
    <location>
        <begin position="52"/>
        <end position="174"/>
    </location>
</feature>
<dbReference type="GO" id="GO:0004523">
    <property type="term" value="F:RNA-DNA hybrid ribonuclease activity"/>
    <property type="evidence" value="ECO:0007669"/>
    <property type="project" value="InterPro"/>
</dbReference>
<sequence>MVYEQKNIAVQQVIDHALSVIRAYIDMKHLPKRKAREYYDWKPPPTGWLKLNVDSAVFSELHKAEVGVVLRDDVGKVILAASKVEFEVNTAEAIESLAIFRALQLCTSMGIQRLIMESDCLIAIQVLNNELVSDAMLVPLLSEIRKLLRVFVECKFQHVYRDGNRVAHSLARYAWNVENISMWNECCPNFIS</sequence>